<reference evidence="2 3" key="1">
    <citation type="submission" date="2024-05" db="EMBL/GenBank/DDBJ databases">
        <authorList>
            <person name="Wallberg A."/>
        </authorList>
    </citation>
    <scope>NUCLEOTIDE SEQUENCE [LARGE SCALE GENOMIC DNA]</scope>
</reference>
<dbReference type="Proteomes" id="UP001497623">
    <property type="component" value="Unassembled WGS sequence"/>
</dbReference>
<evidence type="ECO:0000256" key="1">
    <source>
        <dbReference type="SAM" id="MobiDB-lite"/>
    </source>
</evidence>
<sequence>MHSGGRGGYDSDEELDDITADLDKSDELDSLDALFNTPASSPTDSLIPHSIEQFASSSSVPTGTLSQPATPVQLGRAASTVSKSEPATPVSNTSLGIAERVVIFENLIGARQKTSSPLSKKSPFNKRRSPFSKDKF</sequence>
<keyword evidence="3" id="KW-1185">Reference proteome</keyword>
<dbReference type="AlphaFoldDB" id="A0AAV2PGD9"/>
<feature type="compositionally biased region" description="Acidic residues" evidence="1">
    <location>
        <begin position="10"/>
        <end position="20"/>
    </location>
</feature>
<dbReference type="EMBL" id="CAXKWB010000066">
    <property type="protein sequence ID" value="CAL4058910.1"/>
    <property type="molecule type" value="Genomic_DNA"/>
</dbReference>
<feature type="region of interest" description="Disordered" evidence="1">
    <location>
        <begin position="113"/>
        <end position="136"/>
    </location>
</feature>
<organism evidence="2 3">
    <name type="scientific">Meganyctiphanes norvegica</name>
    <name type="common">Northern krill</name>
    <name type="synonym">Thysanopoda norvegica</name>
    <dbReference type="NCBI Taxonomy" id="48144"/>
    <lineage>
        <taxon>Eukaryota</taxon>
        <taxon>Metazoa</taxon>
        <taxon>Ecdysozoa</taxon>
        <taxon>Arthropoda</taxon>
        <taxon>Crustacea</taxon>
        <taxon>Multicrustacea</taxon>
        <taxon>Malacostraca</taxon>
        <taxon>Eumalacostraca</taxon>
        <taxon>Eucarida</taxon>
        <taxon>Euphausiacea</taxon>
        <taxon>Euphausiidae</taxon>
        <taxon>Meganyctiphanes</taxon>
    </lineage>
</organism>
<evidence type="ECO:0000313" key="3">
    <source>
        <dbReference type="Proteomes" id="UP001497623"/>
    </source>
</evidence>
<proteinExistence type="predicted"/>
<evidence type="ECO:0000313" key="2">
    <source>
        <dbReference type="EMBL" id="CAL4058910.1"/>
    </source>
</evidence>
<protein>
    <submittedName>
        <fullName evidence="2">Uncharacterized protein</fullName>
    </submittedName>
</protein>
<name>A0AAV2PGD9_MEGNR</name>
<accession>A0AAV2PGD9</accession>
<feature type="non-terminal residue" evidence="2">
    <location>
        <position position="136"/>
    </location>
</feature>
<gene>
    <name evidence="2" type="ORF">MNOR_LOCUS321</name>
</gene>
<feature type="region of interest" description="Disordered" evidence="1">
    <location>
        <begin position="1"/>
        <end position="23"/>
    </location>
</feature>
<comment type="caution">
    <text evidence="2">The sequence shown here is derived from an EMBL/GenBank/DDBJ whole genome shotgun (WGS) entry which is preliminary data.</text>
</comment>